<evidence type="ECO:0000256" key="4">
    <source>
        <dbReference type="SAM" id="Phobius"/>
    </source>
</evidence>
<dbReference type="Proteomes" id="UP001327459">
    <property type="component" value="Chromosome"/>
</dbReference>
<reference evidence="6 7" key="1">
    <citation type="submission" date="2023-11" db="EMBL/GenBank/DDBJ databases">
        <title>MicrobeMod: A computational toolkit for identifying prokaryotic methylation and restriction-modification with nanopore sequencing.</title>
        <authorList>
            <person name="Crits-Christoph A."/>
            <person name="Kang S.C."/>
            <person name="Lee H."/>
            <person name="Ostrov N."/>
        </authorList>
    </citation>
    <scope>NUCLEOTIDE SEQUENCE [LARGE SCALE GENOMIC DNA]</scope>
    <source>
        <strain evidence="6 7">ATCC 49870</strain>
    </source>
</reference>
<feature type="transmembrane region" description="Helical" evidence="4">
    <location>
        <begin position="361"/>
        <end position="380"/>
    </location>
</feature>
<feature type="transmembrane region" description="Helical" evidence="4">
    <location>
        <begin position="236"/>
        <end position="259"/>
    </location>
</feature>
<name>A0ABZ0YTP8_9GAMM</name>
<keyword evidence="2 4" id="KW-1133">Transmembrane helix</keyword>
<feature type="transmembrane region" description="Helical" evidence="4">
    <location>
        <begin position="72"/>
        <end position="92"/>
    </location>
</feature>
<sequence length="391" mass="40600">MMRPVPLIVLAQLLGTSLWFSANGVGDALMHDWGLSPVDIGTLTAAVQLGFIAGTLLFAVSGLADRFAASRVFLVSAITGAGANLALAWLAQDLATASIYRFLTGFALAGIYPVGMKLIVSWAPERRGEALAWLVGMLTLGTATPHLLQGLSLGLSWPLVITFASLLAISGGAMIAWLDDGPYLARSPTMQWGGVFRAFRQPGFRAAALGYFGHMWELYAFWVLVPLFVAGLYPQASITTISLIAFAVIGVGALGCIAAGRLSRHLGSARVAVGALAISGALCLFYPWLASLSVGLALAALLIWGVAVVADSAQFSALASRHAPPDGVASALAIMNSIGFGLSALAIPLTTSLWQDLGAQVSWLLLPGAVLGVMAMRPLLGARSPATTRSS</sequence>
<dbReference type="InterPro" id="IPR011701">
    <property type="entry name" value="MFS"/>
</dbReference>
<evidence type="ECO:0000256" key="3">
    <source>
        <dbReference type="ARBA" id="ARBA00023136"/>
    </source>
</evidence>
<dbReference type="Gene3D" id="1.20.1250.20">
    <property type="entry name" value="MFS general substrate transporter like domains"/>
    <property type="match status" value="1"/>
</dbReference>
<keyword evidence="7" id="KW-1185">Reference proteome</keyword>
<dbReference type="EMBL" id="CP140153">
    <property type="protein sequence ID" value="WQH15368.1"/>
    <property type="molecule type" value="Genomic_DNA"/>
</dbReference>
<dbReference type="Pfam" id="PF07690">
    <property type="entry name" value="MFS_1"/>
    <property type="match status" value="1"/>
</dbReference>
<feature type="transmembrane region" description="Helical" evidence="4">
    <location>
        <begin position="295"/>
        <end position="315"/>
    </location>
</feature>
<dbReference type="SUPFAM" id="SSF103473">
    <property type="entry name" value="MFS general substrate transporter"/>
    <property type="match status" value="1"/>
</dbReference>
<evidence type="ECO:0000313" key="6">
    <source>
        <dbReference type="EMBL" id="WQH15368.1"/>
    </source>
</evidence>
<accession>A0ABZ0YTP8</accession>
<dbReference type="RefSeq" id="WP_322520398.1">
    <property type="nucleotide sequence ID" value="NZ_CP140153.1"/>
</dbReference>
<evidence type="ECO:0000313" key="7">
    <source>
        <dbReference type="Proteomes" id="UP001327459"/>
    </source>
</evidence>
<dbReference type="PANTHER" id="PTHR23521:SF3">
    <property type="entry name" value="MFS TRANSPORTER"/>
    <property type="match status" value="1"/>
</dbReference>
<dbReference type="InterPro" id="IPR036259">
    <property type="entry name" value="MFS_trans_sf"/>
</dbReference>
<gene>
    <name evidence="6" type="ORF">SR882_06240</name>
</gene>
<evidence type="ECO:0000259" key="5">
    <source>
        <dbReference type="PROSITE" id="PS50850"/>
    </source>
</evidence>
<feature type="domain" description="Major facilitator superfamily (MFS) profile" evidence="5">
    <location>
        <begin position="1"/>
        <end position="384"/>
    </location>
</feature>
<evidence type="ECO:0000256" key="2">
    <source>
        <dbReference type="ARBA" id="ARBA00022989"/>
    </source>
</evidence>
<evidence type="ECO:0000256" key="1">
    <source>
        <dbReference type="ARBA" id="ARBA00022692"/>
    </source>
</evidence>
<organism evidence="6 7">
    <name type="scientific">Guyparkeria halophila</name>
    <dbReference type="NCBI Taxonomy" id="47960"/>
    <lineage>
        <taxon>Bacteria</taxon>
        <taxon>Pseudomonadati</taxon>
        <taxon>Pseudomonadota</taxon>
        <taxon>Gammaproteobacteria</taxon>
        <taxon>Chromatiales</taxon>
        <taxon>Thioalkalibacteraceae</taxon>
        <taxon>Guyparkeria</taxon>
    </lineage>
</organism>
<feature type="transmembrane region" description="Helical" evidence="4">
    <location>
        <begin position="327"/>
        <end position="349"/>
    </location>
</feature>
<dbReference type="PANTHER" id="PTHR23521">
    <property type="entry name" value="TRANSPORTER MFS SUPERFAMILY"/>
    <property type="match status" value="1"/>
</dbReference>
<feature type="transmembrane region" description="Helical" evidence="4">
    <location>
        <begin position="40"/>
        <end position="60"/>
    </location>
</feature>
<feature type="transmembrane region" description="Helical" evidence="4">
    <location>
        <begin position="271"/>
        <end position="289"/>
    </location>
</feature>
<keyword evidence="1 4" id="KW-0812">Transmembrane</keyword>
<feature type="transmembrane region" description="Helical" evidence="4">
    <location>
        <begin position="206"/>
        <end position="230"/>
    </location>
</feature>
<protein>
    <submittedName>
        <fullName evidence="6">MFS transporter</fullName>
    </submittedName>
</protein>
<feature type="transmembrane region" description="Helical" evidence="4">
    <location>
        <begin position="155"/>
        <end position="178"/>
    </location>
</feature>
<feature type="transmembrane region" description="Helical" evidence="4">
    <location>
        <begin position="98"/>
        <end position="119"/>
    </location>
</feature>
<proteinExistence type="predicted"/>
<dbReference type="PROSITE" id="PS50850">
    <property type="entry name" value="MFS"/>
    <property type="match status" value="1"/>
</dbReference>
<dbReference type="InterPro" id="IPR020846">
    <property type="entry name" value="MFS_dom"/>
</dbReference>
<feature type="transmembrane region" description="Helical" evidence="4">
    <location>
        <begin position="131"/>
        <end position="149"/>
    </location>
</feature>
<keyword evidence="3 4" id="KW-0472">Membrane</keyword>